<reference evidence="1" key="1">
    <citation type="submission" date="2013-04" db="EMBL/GenBank/DDBJ databases">
        <title>The genome sequencing project of 58 acetic acid bacteria.</title>
        <authorList>
            <person name="Okamoto-Kainuma A."/>
            <person name="Ishikawa M."/>
            <person name="Umino S."/>
            <person name="Koizumi Y."/>
            <person name="Shiwa Y."/>
            <person name="Yoshikawa H."/>
            <person name="Matsutani M."/>
            <person name="Matsushita K."/>
        </authorList>
    </citation>
    <scope>NUCLEOTIDE SEQUENCE</scope>
    <source>
        <strain evidence="1">NRIC 0535</strain>
    </source>
</reference>
<evidence type="ECO:0008006" key="3">
    <source>
        <dbReference type="Google" id="ProtNLM"/>
    </source>
</evidence>
<keyword evidence="2" id="KW-1185">Reference proteome</keyword>
<name>A0ABQ0Q383_9PROT</name>
<dbReference type="EMBL" id="BAPV01000013">
    <property type="protein sequence ID" value="GBQ89251.1"/>
    <property type="molecule type" value="Genomic_DNA"/>
</dbReference>
<gene>
    <name evidence="1" type="ORF">AA0535_1747</name>
</gene>
<comment type="caution">
    <text evidence="1">The sequence shown here is derived from an EMBL/GenBank/DDBJ whole genome shotgun (WGS) entry which is preliminary data.</text>
</comment>
<sequence>MLSDTVWNDAYHRAKKVAEEQGITLVDVLLQPEAERPALHWRMEALASHSDRLGMGEDANEEEGEIAFRLCARVGEVSTPEALELCKAMSIAFRANLEGAQPYPEGLYYDGQSLYPPEPDTTGNWISMALIVRYRFQDRIEPPS</sequence>
<accession>A0ABQ0Q383</accession>
<evidence type="ECO:0000313" key="1">
    <source>
        <dbReference type="EMBL" id="GBQ89251.1"/>
    </source>
</evidence>
<dbReference type="Proteomes" id="UP001062776">
    <property type="component" value="Unassembled WGS sequence"/>
</dbReference>
<protein>
    <recommendedName>
        <fullName evidence="3">Tail terminator</fullName>
    </recommendedName>
</protein>
<organism evidence="1 2">
    <name type="scientific">Asaia krungthepensis NRIC 0535</name>
    <dbReference type="NCBI Taxonomy" id="1307925"/>
    <lineage>
        <taxon>Bacteria</taxon>
        <taxon>Pseudomonadati</taxon>
        <taxon>Pseudomonadota</taxon>
        <taxon>Alphaproteobacteria</taxon>
        <taxon>Acetobacterales</taxon>
        <taxon>Acetobacteraceae</taxon>
        <taxon>Asaia</taxon>
    </lineage>
</organism>
<dbReference type="RefSeq" id="WP_264815613.1">
    <property type="nucleotide sequence ID" value="NZ_BAPV01000013.1"/>
</dbReference>
<proteinExistence type="predicted"/>
<evidence type="ECO:0000313" key="2">
    <source>
        <dbReference type="Proteomes" id="UP001062776"/>
    </source>
</evidence>